<dbReference type="Pfam" id="PF11294">
    <property type="entry name" value="DUF3095"/>
    <property type="match status" value="1"/>
</dbReference>
<dbReference type="OrthoDB" id="5342145at2"/>
<proteinExistence type="predicted"/>
<organism evidence="1 2">
    <name type="scientific">Methylobacterium soli</name>
    <dbReference type="NCBI Taxonomy" id="553447"/>
    <lineage>
        <taxon>Bacteria</taxon>
        <taxon>Pseudomonadati</taxon>
        <taxon>Pseudomonadota</taxon>
        <taxon>Alphaproteobacteria</taxon>
        <taxon>Hyphomicrobiales</taxon>
        <taxon>Methylobacteriaceae</taxon>
        <taxon>Methylobacterium</taxon>
    </lineage>
</organism>
<name>A0A6L3SZH3_9HYPH</name>
<evidence type="ECO:0000313" key="1">
    <source>
        <dbReference type="EMBL" id="KAB1079498.1"/>
    </source>
</evidence>
<accession>A0A6L3SZH3</accession>
<dbReference type="Proteomes" id="UP000474159">
    <property type="component" value="Unassembled WGS sequence"/>
</dbReference>
<evidence type="ECO:0000313" key="2">
    <source>
        <dbReference type="Proteomes" id="UP000474159"/>
    </source>
</evidence>
<protein>
    <submittedName>
        <fullName evidence="1">DUF3095 domain-containing protein</fullName>
    </submittedName>
</protein>
<comment type="caution">
    <text evidence="1">The sequence shown here is derived from an EMBL/GenBank/DDBJ whole genome shotgun (WGS) entry which is preliminary data.</text>
</comment>
<keyword evidence="2" id="KW-1185">Reference proteome</keyword>
<sequence>MQSMAMLTRTPGDVTFHYADLPVFARFDDVLDEAQFRLVPSDWTIALCDIVGSTRAIAAGGYRSVNYAAAAVIAAIRNALPETEIPFVFGGDGASFLLAPGEEQVAGPVLSACITFVRERLGLELRAALIPVRTVREAGHDVLVARYAPSPDVAYAMIRGGGLAWAEAALKRGLCALAPAAPGTEPDLTGLSCRFEASPAQNGIILSLIVVPRAGADAAALRRALGAVIGLVQADPRLGQPLPDRGPELGSRPSSVALTPQRGASMRDLLAGARRRIGALVSFLAFRFRVSVPGFSAPTYLRELVANADYRKYDDGLRMTIDSTPETARRIEACLEEAETAGLVQFGLVRQASSVVTCFTPDRLGSGHVHFVDGGEGGYALAATQIKRKLGAAGP</sequence>
<dbReference type="AlphaFoldDB" id="A0A6L3SZH3"/>
<dbReference type="InterPro" id="IPR021445">
    <property type="entry name" value="DUF3095"/>
</dbReference>
<dbReference type="EMBL" id="VZZK01000008">
    <property type="protein sequence ID" value="KAB1079498.1"/>
    <property type="molecule type" value="Genomic_DNA"/>
</dbReference>
<gene>
    <name evidence="1" type="ORF">F6X53_09365</name>
</gene>
<reference evidence="1 2" key="1">
    <citation type="submission" date="2019-09" db="EMBL/GenBank/DDBJ databases">
        <title>YIM 48816 draft genome.</title>
        <authorList>
            <person name="Jiang L."/>
        </authorList>
    </citation>
    <scope>NUCLEOTIDE SEQUENCE [LARGE SCALE GENOMIC DNA]</scope>
    <source>
        <strain evidence="1 2">YIM 48816</strain>
    </source>
</reference>